<comment type="subcellular location">
    <subcellularLocation>
        <location evidence="1">Secreted</location>
    </subcellularLocation>
</comment>
<evidence type="ECO:0000256" key="2">
    <source>
        <dbReference type="ARBA" id="ARBA00022525"/>
    </source>
</evidence>
<dbReference type="PANTHER" id="PTHR40142">
    <property type="entry name" value="BPI FOLD-CONTAINING FAMILY B, MEMBER 9B-RELATED"/>
    <property type="match status" value="1"/>
</dbReference>
<feature type="signal peptide" evidence="4">
    <location>
        <begin position="1"/>
        <end position="15"/>
    </location>
</feature>
<dbReference type="Ensembl" id="ENSMSIT00000026191.1">
    <property type="protein sequence ID" value="ENSMSIP00000020732.1"/>
    <property type="gene ID" value="ENSMSIG00000017621.1"/>
</dbReference>
<dbReference type="InterPro" id="IPR017942">
    <property type="entry name" value="Lipid-bd_serum_glycop_N"/>
</dbReference>
<dbReference type="Pfam" id="PF01273">
    <property type="entry name" value="LBP_BPI_CETP"/>
    <property type="match status" value="1"/>
</dbReference>
<dbReference type="GO" id="GO:0005576">
    <property type="term" value="C:extracellular region"/>
    <property type="evidence" value="ECO:0007669"/>
    <property type="project" value="UniProtKB-SubCell"/>
</dbReference>
<reference evidence="6" key="1">
    <citation type="submission" date="2025-08" db="UniProtKB">
        <authorList>
            <consortium name="Ensembl"/>
        </authorList>
    </citation>
    <scope>IDENTIFICATION</scope>
</reference>
<name>A0A8C6HGR5_MUSSI</name>
<dbReference type="PANTHER" id="PTHR40142:SF1">
    <property type="entry name" value="BPI FOLD CONTAINING FAMILY B, MEMBER 9B-RELATED"/>
    <property type="match status" value="1"/>
</dbReference>
<feature type="domain" description="Lipid-binding serum glycoprotein N-terminal" evidence="5">
    <location>
        <begin position="225"/>
        <end position="347"/>
    </location>
</feature>
<keyword evidence="2" id="KW-0964">Secreted</keyword>
<evidence type="ECO:0000256" key="3">
    <source>
        <dbReference type="SAM" id="MobiDB-lite"/>
    </source>
</evidence>
<sequence>MWVLQALAIMLSIQAGTLDLVETPPVVGNLPVAMPAPLNLPVGGLSPPVLKGPVNHQMLPPKRPVPTPKGGKCAPAARYFLSSDKLHDYLMNILPPQIEDMVKCDEVNLEGMLGDVLNTVESSDLLSLLDGISLLKGGEGGGLGIGGLLGNEGNGDSSKPSSGSKATGGLGQLIPGGIPGTEALGGLLNLGGDKSSGKGLLNGDGLSKIKKPLEDAVENVSGIKDAIQEKVNEVVPDGVKEPLKDVLKMDIKDTLLELKVGQVTLDDMEINMEANGMQVLSMLTATIDGKGVLGPVISLLQFEAKMDVMTTIAVASNNTQCVNLDAQDTHMHVKEMKIQLVETVTGKVPLPVPLPLDHIIPAIVTAKINENLEKSNSCAIVLNDFNNCKNTTGLFSYQVNTARISPKGLVILYCAKANIGNKTVPVPGGRLPPDPKNASIAVTISSTTLKTLVKEVAKNSSVQMDGLEAQITHIAFASQENNTLRVVYKVDITKNGEHFATGETKLFISHGSKISNSTLIPEVKLIRSEHSVVPPEAKEEVEGILSEVEKAVWSNFNETYKKMNIPEGVSSHTLKNSDVKLMKSIDLQAAS</sequence>
<evidence type="ECO:0000256" key="1">
    <source>
        <dbReference type="ARBA" id="ARBA00004613"/>
    </source>
</evidence>
<dbReference type="AlphaFoldDB" id="A0A8C6HGR5"/>
<protein>
    <recommendedName>
        <fullName evidence="5">Lipid-binding serum glycoprotein N-terminal domain-containing protein</fullName>
    </recommendedName>
</protein>
<reference evidence="6" key="2">
    <citation type="submission" date="2025-09" db="UniProtKB">
        <authorList>
            <consortium name="Ensembl"/>
        </authorList>
    </citation>
    <scope>IDENTIFICATION</scope>
</reference>
<accession>A0A8C6HGR5</accession>
<evidence type="ECO:0000259" key="5">
    <source>
        <dbReference type="Pfam" id="PF01273"/>
    </source>
</evidence>
<organism evidence="6 7">
    <name type="scientific">Mus spicilegus</name>
    <name type="common">Mound-building mouse</name>
    <dbReference type="NCBI Taxonomy" id="10103"/>
    <lineage>
        <taxon>Eukaryota</taxon>
        <taxon>Metazoa</taxon>
        <taxon>Chordata</taxon>
        <taxon>Craniata</taxon>
        <taxon>Vertebrata</taxon>
        <taxon>Euteleostomi</taxon>
        <taxon>Mammalia</taxon>
        <taxon>Eutheria</taxon>
        <taxon>Euarchontoglires</taxon>
        <taxon>Glires</taxon>
        <taxon>Rodentia</taxon>
        <taxon>Myomorpha</taxon>
        <taxon>Muroidea</taxon>
        <taxon>Muridae</taxon>
        <taxon>Murinae</taxon>
        <taxon>Mus</taxon>
        <taxon>Mus</taxon>
    </lineage>
</organism>
<keyword evidence="7" id="KW-1185">Reference proteome</keyword>
<evidence type="ECO:0000313" key="6">
    <source>
        <dbReference type="Ensembl" id="ENSMSIP00000020732.1"/>
    </source>
</evidence>
<evidence type="ECO:0000313" key="7">
    <source>
        <dbReference type="Proteomes" id="UP000694415"/>
    </source>
</evidence>
<dbReference type="Proteomes" id="UP000694415">
    <property type="component" value="Unplaced"/>
</dbReference>
<feature type="chain" id="PRO_5034562090" description="Lipid-binding serum glycoprotein N-terminal domain-containing protein" evidence="4">
    <location>
        <begin position="16"/>
        <end position="591"/>
    </location>
</feature>
<dbReference type="GeneTree" id="ENSGT00940000164301"/>
<dbReference type="GO" id="GO:0008289">
    <property type="term" value="F:lipid binding"/>
    <property type="evidence" value="ECO:0007669"/>
    <property type="project" value="InterPro"/>
</dbReference>
<proteinExistence type="predicted"/>
<feature type="region of interest" description="Disordered" evidence="3">
    <location>
        <begin position="151"/>
        <end position="172"/>
    </location>
</feature>
<dbReference type="Gene3D" id="3.15.10.10">
    <property type="entry name" value="Bactericidal permeability-increasing protein, domain 1"/>
    <property type="match status" value="1"/>
</dbReference>
<evidence type="ECO:0000256" key="4">
    <source>
        <dbReference type="SAM" id="SignalP"/>
    </source>
</evidence>
<keyword evidence="4" id="KW-0732">Signal</keyword>
<dbReference type="GO" id="GO:0007608">
    <property type="term" value="P:sensory perception of smell"/>
    <property type="evidence" value="ECO:0007669"/>
    <property type="project" value="InterPro"/>
</dbReference>
<dbReference type="InterPro" id="IPR034433">
    <property type="entry name" value="Vomeromodulin"/>
</dbReference>